<comment type="caution">
    <text evidence="1">The sequence shown here is derived from an EMBL/GenBank/DDBJ whole genome shotgun (WGS) entry which is preliminary data.</text>
</comment>
<sequence length="289" mass="31910">MGDTHRSAGFFVAGESGASHGVFFREELADLGIDARRRRKLLRDGELTTPRKDWYATPVHDAKVAAAVRAGGVLACVSALQRYGFWVPPGYSDEHVRSGRWADRASCTAYSPIRAGRTAVDSIIVALECAARCMAAEDWIAVCDSVQQGLGVSADRIRAEMGRLPACAEALLDKTDHRSQSGTESIARVRLRALHFKVVVQPQITEVARADLRIGRLIIECDGAQFHTDKTNYQNDRLRDRKSTIGNWLTFRLTYDDVLFGWDGVVEDIRAITRPGRHRGRASGMTTAP</sequence>
<dbReference type="Gene3D" id="3.40.960.10">
    <property type="entry name" value="VSR Endonuclease"/>
    <property type="match status" value="1"/>
</dbReference>
<proteinExistence type="predicted"/>
<evidence type="ECO:0000313" key="1">
    <source>
        <dbReference type="EMBL" id="MFC0316467.1"/>
    </source>
</evidence>
<dbReference type="RefSeq" id="WP_382366181.1">
    <property type="nucleotide sequence ID" value="NZ_JBHLWV010000031.1"/>
</dbReference>
<reference evidence="1 2" key="1">
    <citation type="submission" date="2024-09" db="EMBL/GenBank/DDBJ databases">
        <authorList>
            <person name="Sun Q."/>
            <person name="Mori K."/>
        </authorList>
    </citation>
    <scope>NUCLEOTIDE SEQUENCE [LARGE SCALE GENOMIC DNA]</scope>
    <source>
        <strain evidence="1 2">CCM 7957</strain>
    </source>
</reference>
<gene>
    <name evidence="1" type="ORF">ACFFJD_16590</name>
</gene>
<evidence type="ECO:0000313" key="2">
    <source>
        <dbReference type="Proteomes" id="UP001589783"/>
    </source>
</evidence>
<keyword evidence="1" id="KW-0255">Endonuclease</keyword>
<keyword evidence="1" id="KW-0540">Nuclease</keyword>
<dbReference type="EMBL" id="JBHLWV010000031">
    <property type="protein sequence ID" value="MFC0316467.1"/>
    <property type="molecule type" value="Genomic_DNA"/>
</dbReference>
<keyword evidence="2" id="KW-1185">Reference proteome</keyword>
<dbReference type="Proteomes" id="UP001589783">
    <property type="component" value="Unassembled WGS sequence"/>
</dbReference>
<accession>A0ABV6HC56</accession>
<name>A0ABV6HC56_9ACTN</name>
<organism evidence="1 2">
    <name type="scientific">Gordonia phosphorivorans</name>
    <dbReference type="NCBI Taxonomy" id="1056982"/>
    <lineage>
        <taxon>Bacteria</taxon>
        <taxon>Bacillati</taxon>
        <taxon>Actinomycetota</taxon>
        <taxon>Actinomycetes</taxon>
        <taxon>Mycobacteriales</taxon>
        <taxon>Gordoniaceae</taxon>
        <taxon>Gordonia</taxon>
    </lineage>
</organism>
<dbReference type="GO" id="GO:0004519">
    <property type="term" value="F:endonuclease activity"/>
    <property type="evidence" value="ECO:0007669"/>
    <property type="project" value="UniProtKB-KW"/>
</dbReference>
<keyword evidence="1" id="KW-0378">Hydrolase</keyword>
<protein>
    <submittedName>
        <fullName evidence="1">Endonuclease domain-containing protein</fullName>
    </submittedName>
</protein>